<organism evidence="6 7">
    <name type="scientific">Lymnaea stagnalis</name>
    <name type="common">Great pond snail</name>
    <name type="synonym">Helix stagnalis</name>
    <dbReference type="NCBI Taxonomy" id="6523"/>
    <lineage>
        <taxon>Eukaryota</taxon>
        <taxon>Metazoa</taxon>
        <taxon>Spiralia</taxon>
        <taxon>Lophotrochozoa</taxon>
        <taxon>Mollusca</taxon>
        <taxon>Gastropoda</taxon>
        <taxon>Heterobranchia</taxon>
        <taxon>Euthyneura</taxon>
        <taxon>Panpulmonata</taxon>
        <taxon>Hygrophila</taxon>
        <taxon>Lymnaeoidea</taxon>
        <taxon>Lymnaeidae</taxon>
        <taxon>Lymnaea</taxon>
    </lineage>
</organism>
<dbReference type="InterPro" id="IPR038456">
    <property type="entry name" value="Macin_sf"/>
</dbReference>
<dbReference type="InterPro" id="IPR029230">
    <property type="entry name" value="Macin"/>
</dbReference>
<dbReference type="Gene3D" id="3.30.30.100">
    <property type="match status" value="1"/>
</dbReference>
<evidence type="ECO:0000256" key="4">
    <source>
        <dbReference type="ARBA" id="ARBA00023157"/>
    </source>
</evidence>
<dbReference type="Proteomes" id="UP001497497">
    <property type="component" value="Unassembled WGS sequence"/>
</dbReference>
<evidence type="ECO:0000313" key="7">
    <source>
        <dbReference type="Proteomes" id="UP001497497"/>
    </source>
</evidence>
<evidence type="ECO:0000256" key="2">
    <source>
        <dbReference type="ARBA" id="ARBA00010366"/>
    </source>
</evidence>
<keyword evidence="5" id="KW-1133">Transmembrane helix</keyword>
<keyword evidence="7" id="KW-1185">Reference proteome</keyword>
<protein>
    <submittedName>
        <fullName evidence="6">Uncharacterized protein</fullName>
    </submittedName>
</protein>
<gene>
    <name evidence="6" type="ORF">GSLYS_00015044001</name>
</gene>
<dbReference type="AlphaFoldDB" id="A0AAV2I413"/>
<keyword evidence="3" id="KW-0964">Secreted</keyword>
<dbReference type="Pfam" id="PF14865">
    <property type="entry name" value="Macin"/>
    <property type="match status" value="1"/>
</dbReference>
<dbReference type="GO" id="GO:0006952">
    <property type="term" value="P:defense response"/>
    <property type="evidence" value="ECO:0007669"/>
    <property type="project" value="InterPro"/>
</dbReference>
<dbReference type="GO" id="GO:0005576">
    <property type="term" value="C:extracellular region"/>
    <property type="evidence" value="ECO:0007669"/>
    <property type="project" value="UniProtKB-SubCell"/>
</dbReference>
<feature type="transmembrane region" description="Helical" evidence="5">
    <location>
        <begin position="31"/>
        <end position="48"/>
    </location>
</feature>
<keyword evidence="5" id="KW-0472">Membrane</keyword>
<keyword evidence="4" id="KW-1015">Disulfide bond</keyword>
<evidence type="ECO:0000256" key="1">
    <source>
        <dbReference type="ARBA" id="ARBA00004613"/>
    </source>
</evidence>
<comment type="caution">
    <text evidence="6">The sequence shown here is derived from an EMBL/GenBank/DDBJ whole genome shotgun (WGS) entry which is preliminary data.</text>
</comment>
<proteinExistence type="inferred from homology"/>
<comment type="similarity">
    <text evidence="2">Belongs to the macin family.</text>
</comment>
<evidence type="ECO:0000256" key="5">
    <source>
        <dbReference type="SAM" id="Phobius"/>
    </source>
</evidence>
<evidence type="ECO:0000256" key="3">
    <source>
        <dbReference type="ARBA" id="ARBA00022525"/>
    </source>
</evidence>
<sequence>MLSVVDHWSTCFTSLSKYSFHIFSHPTMSPVLKLSVVCLVLAVAALMTHTSEANFVGDCWDTWSRCSSWSSFLTGKAWSSCQERCRQLGYRSGNCVLSSSNCPIARKAQQCKCSR</sequence>
<keyword evidence="5" id="KW-0812">Transmembrane</keyword>
<accession>A0AAV2I413</accession>
<comment type="subcellular location">
    <subcellularLocation>
        <location evidence="1">Secreted</location>
    </subcellularLocation>
</comment>
<name>A0AAV2I413_LYMST</name>
<dbReference type="EMBL" id="CAXITT010000432">
    <property type="protein sequence ID" value="CAL1541438.1"/>
    <property type="molecule type" value="Genomic_DNA"/>
</dbReference>
<evidence type="ECO:0000313" key="6">
    <source>
        <dbReference type="EMBL" id="CAL1541438.1"/>
    </source>
</evidence>
<reference evidence="6 7" key="1">
    <citation type="submission" date="2024-04" db="EMBL/GenBank/DDBJ databases">
        <authorList>
            <consortium name="Genoscope - CEA"/>
            <person name="William W."/>
        </authorList>
    </citation>
    <scope>NUCLEOTIDE SEQUENCE [LARGE SCALE GENOMIC DNA]</scope>
</reference>